<sequence>MRVGSSAAKERCILVGGEGFAVSGKFNKTWLAVAGVAVLAGALGVGWWMGKGQQPATPAAVPAAQTATAAAPHATNGGAPALPATATVGAADPFAALNCQPRQYNDALSLAVTFTQPVDAKSNLDAFLQVTDTGSTAGKADEDSESAAAAGQQPASVRPGDSAPKGKIVKGNWVVGDNPRVVYFPYVQPQRSYAITVRSGLPGAGEKVALAEASHCEVSTQAMPPSFYFASRGVVLPAGQNGGLPVATVNVPEVDVQFLRVSPERVPELFDTVLGVGRTPADSDDEDDNGYDENDWRYAGNRSLKGSVSNWDLDRLNSLTTSVYQGRFITDDKPNRRHVTFLPVEGIKELQEPGIYVAVMSQPGRFRYEYQVTYFYVSDIGLHARRYSDRIEAYSVSLKSGQAISGAVFELVDGAGKPLAKAAADAQGHVRFDGSFANARVIRASRDKEMTVLALGEPALDLSEFDTGGHASRANNLFVYAGRNLYRPGETFHVSVLPRDLDGRVLTPSPLTATIKRPDGRTVQTALWQPQKDLPGYVERAIDLPLDAQTGTWMLELRVDPASRAPDASWKFQVEEFLPERMKMALTSGQDVLSPDEELTVDVQGDYLYGAPAAGNRLLATFQVKRDRFALAQQWPGFIFGDVADDTRRSFGELPETALDDKGRAQLDVNPNASGTHSPMKVRVSASLLESGGRPVVRSIERTVWPADKLIAVRPQFDSDVARENAPAGFEVIRANAQGKVEPLAQAQMRLFREERQYYWRFDDQRGWNSGYTETEELVDSREIALKDRTQLTVPVKWGRYRLEITDPETGETMRYRFYAGWNAQDADAMGNRPDRVQMKLEGVPAKPGDTVKLTLTPPHDGQALITVEGDRMLWSKWVAVKATGTEVEIPVDKEWKRHDLYVAAAVFRPGSEGDRVTPARALGLAFLPIASADRKLDVKLTAAPKVVPETKTTVRVKVDGAQGKQAMVTLSAVDVGILNINQYATPDPLDYFFGKHRYAPELLDMYGKLIEKMDGTKGKLKWGGDAAMRGDSKSLPKKVKLVDLFSGPVALNAQGEADIPLDLPDFNGTLRLMAVAFTPDNYGSTDAEMVVAAPIVAELNTPRFITPGDQAAIALDVTNLSGAEQKISVKLEALDPLAIVDGVRTVTLKDKQRTTLRFTATTTGSYGLGLMRLTVDGQGGAKPVHIVRESVLQVQPAHAPERQVRRLRLNPGESQPAQASWVASYYPDSTTVSLTVSNRPPFNVNRLVEDLLNYPYGCTEQTISATMPWVMLDEESAKQFGLKPRTQAERAAKVAGAIGRLSGMRNSVGSYNLWSGSSSRDVWLTAYAVGFMQDARDRGFDVPESSLDRSRTWLLEQVQQSTGAFGTWSANLRRNVEANRIDSSDANVLREDHRRFAGLATAALVLARDKKAPLSTVRQLFDNYQERARSPLPLVQLAAAFKLMGDEGRMKQALDLAMTRAYGININNRSSAYYDEWMGDYGSSVRDYALSYALVSQYELRHERSENLLNQLSSRLGNRSYLSTQEQMALLLAARAAGGSKNTPWEAVLTVNGERKPLSGGKSDQTVSLAAADLAGTQIQNTGSQSLFVEYDIQGSPTATPAPRNDIIQLKRGWYRPDGRPWDGGTLQTGDMLVVWVQASANQNIPDGLLVDRVPAGFEVENLNLSQSPEMQDWKIGGRRVADAMSDSNIKHREFRDDRYVAAVSLGRGKVDVFYLVRVVTPGRYAVPSTVAEDMYRPEIRGVGEQWSTVEIRDRGAKRP</sequence>
<dbReference type="Pfam" id="PF00207">
    <property type="entry name" value="A2M"/>
    <property type="match status" value="1"/>
</dbReference>
<dbReference type="Gene3D" id="2.60.40.1930">
    <property type="match status" value="1"/>
</dbReference>
<gene>
    <name evidence="7" type="primary">yfhM</name>
    <name evidence="7" type="ORF">LMG3415_01954</name>
</gene>
<feature type="domain" description="Alpha-2-macroglobulin" evidence="6">
    <location>
        <begin position="1043"/>
        <end position="1132"/>
    </location>
</feature>
<keyword evidence="4" id="KW-0812">Transmembrane</keyword>
<dbReference type="CDD" id="cd02891">
    <property type="entry name" value="A2M_like"/>
    <property type="match status" value="1"/>
</dbReference>
<dbReference type="SMART" id="SM01419">
    <property type="entry name" value="Thiol-ester_cl"/>
    <property type="match status" value="1"/>
</dbReference>
<dbReference type="InterPro" id="IPR041462">
    <property type="entry name" value="Bact_A2M_MG6"/>
</dbReference>
<feature type="region of interest" description="Disordered" evidence="3">
    <location>
        <begin position="135"/>
        <end position="164"/>
    </location>
</feature>
<dbReference type="Gene3D" id="1.50.10.20">
    <property type="match status" value="1"/>
</dbReference>
<dbReference type="SUPFAM" id="SSF48239">
    <property type="entry name" value="Terpenoid cyclases/Protein prenyltransferases"/>
    <property type="match status" value="1"/>
</dbReference>
<keyword evidence="4" id="KW-1133">Transmembrane helix</keyword>
<proteinExistence type="inferred from homology"/>
<dbReference type="Pfam" id="PF17962">
    <property type="entry name" value="bMG6"/>
    <property type="match status" value="1"/>
</dbReference>
<comment type="similarity">
    <text evidence="1">Belongs to the protease inhibitor I39 (alpha-2-macroglobulin) family. Bacterial alpha-2-macroglobulin subfamily.</text>
</comment>
<dbReference type="InterPro" id="IPR002890">
    <property type="entry name" value="MG2"/>
</dbReference>
<dbReference type="InterPro" id="IPR049120">
    <property type="entry name" value="A2M_bMG2"/>
</dbReference>
<evidence type="ECO:0000313" key="8">
    <source>
        <dbReference type="Proteomes" id="UP000507140"/>
    </source>
</evidence>
<dbReference type="PIRSF" id="PIRSF038980">
    <property type="entry name" value="A2M_bac"/>
    <property type="match status" value="1"/>
</dbReference>
<protein>
    <submittedName>
        <fullName evidence="7">Alpha-2-macroglobulin</fullName>
    </submittedName>
</protein>
<dbReference type="Pfam" id="PF21765">
    <property type="entry name" value="CUB_A2MG"/>
    <property type="match status" value="1"/>
</dbReference>
<evidence type="ECO:0000256" key="4">
    <source>
        <dbReference type="SAM" id="Phobius"/>
    </source>
</evidence>
<dbReference type="PANTHER" id="PTHR40094">
    <property type="entry name" value="ALPHA-2-MACROGLOBULIN HOMOLOG"/>
    <property type="match status" value="1"/>
</dbReference>
<dbReference type="Proteomes" id="UP000507140">
    <property type="component" value="Unassembled WGS sequence"/>
</dbReference>
<dbReference type="InterPro" id="IPR001599">
    <property type="entry name" value="Macroglobln_a2"/>
</dbReference>
<comment type="caution">
    <text evidence="7">The sequence shown here is derived from an EMBL/GenBank/DDBJ whole genome shotgun (WGS) entry which is preliminary data.</text>
</comment>
<dbReference type="InterPro" id="IPR026284">
    <property type="entry name" value="A2MG_proteobact"/>
</dbReference>
<dbReference type="PANTHER" id="PTHR40094:SF1">
    <property type="entry name" value="UBIQUITIN DOMAIN-CONTAINING PROTEIN"/>
    <property type="match status" value="1"/>
</dbReference>
<evidence type="ECO:0000256" key="3">
    <source>
        <dbReference type="SAM" id="MobiDB-lite"/>
    </source>
</evidence>
<accession>A0ABM8LBF3</accession>
<dbReference type="Pfam" id="PF17973">
    <property type="entry name" value="bMG10"/>
    <property type="match status" value="1"/>
</dbReference>
<dbReference type="Pfam" id="PF17972">
    <property type="entry name" value="bMG5"/>
    <property type="match status" value="1"/>
</dbReference>
<dbReference type="Pfam" id="PF07703">
    <property type="entry name" value="A2M_BRD"/>
    <property type="match status" value="1"/>
</dbReference>
<dbReference type="Pfam" id="PF21142">
    <property type="entry name" value="A2M_bMG2"/>
    <property type="match status" value="1"/>
</dbReference>
<evidence type="ECO:0000256" key="2">
    <source>
        <dbReference type="ARBA" id="ARBA00022729"/>
    </source>
</evidence>
<dbReference type="Pfam" id="PF07678">
    <property type="entry name" value="TED_complement"/>
    <property type="match status" value="1"/>
</dbReference>
<evidence type="ECO:0000313" key="7">
    <source>
        <dbReference type="EMBL" id="CAB3851466.1"/>
    </source>
</evidence>
<name>A0ABM8LBF3_9BURK</name>
<evidence type="ECO:0000259" key="6">
    <source>
        <dbReference type="SMART" id="SM01360"/>
    </source>
</evidence>
<feature type="domain" description="Alpha-2-macroglobulin bait region" evidence="5">
    <location>
        <begin position="837"/>
        <end position="981"/>
    </location>
</feature>
<reference evidence="7 8" key="1">
    <citation type="submission" date="2020-04" db="EMBL/GenBank/DDBJ databases">
        <authorList>
            <person name="De Canck E."/>
        </authorList>
    </citation>
    <scope>NUCLEOTIDE SEQUENCE [LARGE SCALE GENOMIC DNA]</scope>
    <source>
        <strain evidence="7 8">LMG 3415</strain>
    </source>
</reference>
<dbReference type="InterPro" id="IPR008930">
    <property type="entry name" value="Terpenoid_cyclase/PrenylTrfase"/>
</dbReference>
<dbReference type="InterPro" id="IPR051802">
    <property type="entry name" value="YfhM-like"/>
</dbReference>
<keyword evidence="2" id="KW-0732">Signal</keyword>
<dbReference type="InterPro" id="IPR047565">
    <property type="entry name" value="Alpha-macroglob_thiol-ester_cl"/>
</dbReference>
<dbReference type="InterPro" id="IPR041203">
    <property type="entry name" value="Bact_A2M_MG5"/>
</dbReference>
<evidence type="ECO:0000256" key="1">
    <source>
        <dbReference type="ARBA" id="ARBA00010556"/>
    </source>
</evidence>
<evidence type="ECO:0000259" key="5">
    <source>
        <dbReference type="SMART" id="SM01359"/>
    </source>
</evidence>
<dbReference type="Pfam" id="PF01835">
    <property type="entry name" value="MG2"/>
    <property type="match status" value="1"/>
</dbReference>
<dbReference type="InterPro" id="IPR049122">
    <property type="entry name" value="A2MG_CUB"/>
</dbReference>
<dbReference type="Pfam" id="PF11974">
    <property type="entry name" value="bMG3"/>
    <property type="match status" value="1"/>
</dbReference>
<dbReference type="InterPro" id="IPR011626">
    <property type="entry name" value="Alpha-macroglobulin_TED"/>
</dbReference>
<dbReference type="SMART" id="SM01359">
    <property type="entry name" value="A2M_N_2"/>
    <property type="match status" value="1"/>
</dbReference>
<dbReference type="InterPro" id="IPR011625">
    <property type="entry name" value="A2M_N_BRD"/>
</dbReference>
<dbReference type="InterPro" id="IPR041246">
    <property type="entry name" value="Bact_MG10"/>
</dbReference>
<organism evidence="7 8">
    <name type="scientific">Achromobacter mucicolens</name>
    <dbReference type="NCBI Taxonomy" id="1389922"/>
    <lineage>
        <taxon>Bacteria</taxon>
        <taxon>Pseudomonadati</taxon>
        <taxon>Pseudomonadota</taxon>
        <taxon>Betaproteobacteria</taxon>
        <taxon>Burkholderiales</taxon>
        <taxon>Alcaligenaceae</taxon>
        <taxon>Achromobacter</taxon>
    </lineage>
</organism>
<keyword evidence="4" id="KW-0472">Membrane</keyword>
<dbReference type="SMART" id="SM01360">
    <property type="entry name" value="A2M"/>
    <property type="match status" value="1"/>
</dbReference>
<dbReference type="InterPro" id="IPR021868">
    <property type="entry name" value="Alpha_2_Macroglob_MG3"/>
</dbReference>
<keyword evidence="8" id="KW-1185">Reference proteome</keyword>
<dbReference type="EMBL" id="CADIKR010000002">
    <property type="protein sequence ID" value="CAB3851466.1"/>
    <property type="molecule type" value="Genomic_DNA"/>
</dbReference>
<feature type="transmembrane region" description="Helical" evidence="4">
    <location>
        <begin position="30"/>
        <end position="49"/>
    </location>
</feature>